<evidence type="ECO:0000313" key="5">
    <source>
        <dbReference type="Proteomes" id="UP000628442"/>
    </source>
</evidence>
<gene>
    <name evidence="3" type="ORF">EYF70_19860</name>
    <name evidence="2" type="ORF">GCM10007387_44230</name>
</gene>
<dbReference type="Proteomes" id="UP000628442">
    <property type="component" value="Unassembled WGS sequence"/>
</dbReference>
<feature type="domain" description="DUF4214" evidence="1">
    <location>
        <begin position="294"/>
        <end position="352"/>
    </location>
</feature>
<dbReference type="RefSeq" id="WP_131146958.1">
    <property type="nucleotide sequence ID" value="NZ_BMWV01000011.1"/>
</dbReference>
<reference evidence="3 4" key="2">
    <citation type="submission" date="2019-02" db="EMBL/GenBank/DDBJ databases">
        <title>Draft Genome Sequences of Six Type Strains of the Genus Massilia.</title>
        <authorList>
            <person name="Miess H."/>
            <person name="Frediansyhah A."/>
            <person name="Gross H."/>
        </authorList>
    </citation>
    <scope>NUCLEOTIDE SEQUENCE [LARGE SCALE GENOMIC DNA]</scope>
    <source>
        <strain evidence="3 4">DSM 17472</strain>
    </source>
</reference>
<dbReference type="SUPFAM" id="SSF51120">
    <property type="entry name" value="beta-Roll"/>
    <property type="match status" value="1"/>
</dbReference>
<dbReference type="Pfam" id="PF13946">
    <property type="entry name" value="DUF4214"/>
    <property type="match status" value="1"/>
</dbReference>
<keyword evidence="4" id="KW-1185">Reference proteome</keyword>
<dbReference type="Gene3D" id="2.150.10.10">
    <property type="entry name" value="Serralysin-like metalloprotease, C-terminal"/>
    <property type="match status" value="1"/>
</dbReference>
<evidence type="ECO:0000313" key="4">
    <source>
        <dbReference type="Proteomes" id="UP000292307"/>
    </source>
</evidence>
<proteinExistence type="predicted"/>
<name>A0A411X1K5_9BURK</name>
<dbReference type="InterPro" id="IPR025282">
    <property type="entry name" value="DUF4214"/>
</dbReference>
<dbReference type="OrthoDB" id="480426at2"/>
<dbReference type="Proteomes" id="UP000292307">
    <property type="component" value="Chromosome"/>
</dbReference>
<reference evidence="2" key="3">
    <citation type="submission" date="2022-12" db="EMBL/GenBank/DDBJ databases">
        <authorList>
            <person name="Sun Q."/>
            <person name="Kim S."/>
        </authorList>
    </citation>
    <scope>NUCLEOTIDE SEQUENCE</scope>
    <source>
        <strain evidence="2">KCTC 12343</strain>
    </source>
</reference>
<organism evidence="2 5">
    <name type="scientific">Pseudoduganella albidiflava</name>
    <dbReference type="NCBI Taxonomy" id="321983"/>
    <lineage>
        <taxon>Bacteria</taxon>
        <taxon>Pseudomonadati</taxon>
        <taxon>Pseudomonadota</taxon>
        <taxon>Betaproteobacteria</taxon>
        <taxon>Burkholderiales</taxon>
        <taxon>Oxalobacteraceae</taxon>
        <taxon>Telluria group</taxon>
        <taxon>Pseudoduganella</taxon>
    </lineage>
</organism>
<protein>
    <submittedName>
        <fullName evidence="3">DUF4214 domain-containing protein</fullName>
    </submittedName>
</protein>
<dbReference type="AlphaFoldDB" id="A0A411X1K5"/>
<dbReference type="EMBL" id="CP036401">
    <property type="protein sequence ID" value="QBI02849.1"/>
    <property type="molecule type" value="Genomic_DNA"/>
</dbReference>
<evidence type="ECO:0000313" key="3">
    <source>
        <dbReference type="EMBL" id="QBI02849.1"/>
    </source>
</evidence>
<evidence type="ECO:0000259" key="1">
    <source>
        <dbReference type="Pfam" id="PF13946"/>
    </source>
</evidence>
<sequence>MPTYKTLDFLPDLSFPEMKSAIRLELSKAEDNSVGWDNSASYYTSEKYAILNSTFSFTAREGATYDIFSYSYFDPFLIQVYDSAGNVVAVNGPDITYGIDMVFDFVAPYSGTYYFSAGWDQGSYYRAVSVGVYENVDSIVAISPGTPPVTPTVPVPPTANVLKGGSGNDTFLATALEDRVSGGDGIDTIRYLKPGSDYRIMKNGAEVIVAPKMGTLSADTLESVENIEFSDTTVNLEYSNVTQALYIGYFGRAADPGALASFQLQLSALEAPTNVIDFAARYNSDPSVKALVDSFGTSLESKELYSGDTTSFVNAIYTNILDRAPDADGLAFWTGAIDSGALSRANASISIMSGALANDTAQGRLDATLIDKKIDVATNFSLSLDTPAKAGSYAGTAAATLVRDLLEGVESTTNVLAYQDEVGEAVASLVSVRPVAAADVRPDAGAAAVIGMSETGAQDQYWL</sequence>
<accession>A0A411X1K5</accession>
<evidence type="ECO:0000313" key="2">
    <source>
        <dbReference type="EMBL" id="GGY56824.1"/>
    </source>
</evidence>
<reference evidence="2" key="1">
    <citation type="journal article" date="2014" name="Int. J. Syst. Evol. Microbiol.">
        <title>Complete genome sequence of Corynebacterium casei LMG S-19264T (=DSM 44701T), isolated from a smear-ripened cheese.</title>
        <authorList>
            <consortium name="US DOE Joint Genome Institute (JGI-PGF)"/>
            <person name="Walter F."/>
            <person name="Albersmeier A."/>
            <person name="Kalinowski J."/>
            <person name="Ruckert C."/>
        </authorList>
    </citation>
    <scope>NUCLEOTIDE SEQUENCE</scope>
    <source>
        <strain evidence="2">KCTC 12343</strain>
    </source>
</reference>
<dbReference type="EMBL" id="BMWV01000011">
    <property type="protein sequence ID" value="GGY56824.1"/>
    <property type="molecule type" value="Genomic_DNA"/>
</dbReference>
<dbReference type="InterPro" id="IPR011049">
    <property type="entry name" value="Serralysin-like_metalloprot_C"/>
</dbReference>